<dbReference type="InterPro" id="IPR000998">
    <property type="entry name" value="MAM_dom"/>
</dbReference>
<comment type="caution">
    <text evidence="15">The sequence shown here is derived from an EMBL/GenBank/DDBJ whole genome shotgun (WGS) entry which is preliminary data.</text>
</comment>
<keyword evidence="13" id="KW-0472">Membrane</keyword>
<comment type="catalytic activity">
    <reaction evidence="8">
        <text>N(pros)-phospho-L-histidyl-[protein] + H2O = L-histidyl-[protein] + phosphate</text>
        <dbReference type="Rhea" id="RHEA:47964"/>
        <dbReference type="Rhea" id="RHEA-COMP:9745"/>
        <dbReference type="Rhea" id="RHEA-COMP:9746"/>
        <dbReference type="ChEBI" id="CHEBI:15377"/>
        <dbReference type="ChEBI" id="CHEBI:29979"/>
        <dbReference type="ChEBI" id="CHEBI:43474"/>
        <dbReference type="ChEBI" id="CHEBI:64837"/>
        <dbReference type="EC" id="3.9.1.3"/>
    </reaction>
</comment>
<evidence type="ECO:0000256" key="1">
    <source>
        <dbReference type="ARBA" id="ARBA00003087"/>
    </source>
</evidence>
<dbReference type="CDD" id="cd00112">
    <property type="entry name" value="LDLa"/>
    <property type="match status" value="2"/>
</dbReference>
<evidence type="ECO:0000313" key="15">
    <source>
        <dbReference type="EMBL" id="KAG7499269.1"/>
    </source>
</evidence>
<name>A0AAV6R3V1_SOLSE</name>
<evidence type="ECO:0000256" key="6">
    <source>
        <dbReference type="ARBA" id="ARBA00029952"/>
    </source>
</evidence>
<evidence type="ECO:0000256" key="9">
    <source>
        <dbReference type="ARBA" id="ARBA00049335"/>
    </source>
</evidence>
<dbReference type="FunFam" id="3.50.20.20:FF:000001">
    <property type="entry name" value="14 kDa phosphohistidine phosphatase"/>
    <property type="match status" value="1"/>
</dbReference>
<keyword evidence="16" id="KW-1185">Reference proteome</keyword>
<evidence type="ECO:0000259" key="14">
    <source>
        <dbReference type="PROSITE" id="PS50060"/>
    </source>
</evidence>
<dbReference type="Pfam" id="PF05005">
    <property type="entry name" value="Ocnus"/>
    <property type="match status" value="1"/>
</dbReference>
<sequence>MIPLTLTAGSQMCTQTRAAAIMANIQQADIDPAGVFKYVLIRVHSREEGDDSEVDIVRGYGWAEYHADIYEKVSEELEKDGVLDCECVGGGRIRHDAQDKKIHVYGYSMGYGRANHAVTTEKLKAKYPGYEFNFRRFPPRPLDAASLSSSAAGVNPITSADSLCCESPGNKCDFVCDCSDCSDEQNCGYAQRLFVCDFEDAGLCGWKDQSLSAAEYSWQRQQRGDTLSHSGPSSDYTTGTGTGWFMGVSAVKADSSRTAVLDSPEMRQSSPTCRLRLRYFLWDSGHTNLGPAPLWASVLHQDSGEAVVWRPEATSVRGWREETVFLGRIPTAFRIRLNSQRSAGQRGDVAVDQLEFLDCALPLPQECPATMLPCKNEGCVTQQQVCDGSDDCGDGTDEENCESEGYQLCDFDNGTCAWDLRSVSRLKWVRTSQENISTSDPLKGPGRDHSSNSAAGHFLYVTVPDGGLTNDWASFQSRLLDPTNTSHPCKMVMYTHQFGPRSGGLTVLVADKNIYPVWERGGALGDVWVKAEVEIVTSSPFQIVLMAAIRNFTYGGIAIDSIMLSPGCRVSSENYTLANFPKSPKDPCTEPDKMCDFKQDCPKAEDEAKCGDFSYTDGSSGWTDSSIGSQGWKLHENSTSKEEYLYVVQAPGQQLTEAQTRTPLLGPSGPVCSLSFDFALTGNPDHIGELSVRVIDSVLGLQPKLWEFSGKTGAEEGAWRSVNLTIGARKHRFQLAFEARARKLCPCAKIKVQNVGFVNCYAEYLPSAPTGLSCNFEDGLCGWYQDQSDNFDWRVASGTDHTIGGGKSLVVDMWNPSLRGMFGRLVSFPQSPGPSGYCLTFFYKLYGPNTGTLNVKLSDGTGYEIILWTRSGAHGNMWHEGHCPVPHQLTSFQLMFEAVRSGFDGQVAIDDVTFVERSCSAPRACSFEGHRCGYTSSGRIQWLHRSGGNTTRPGPKTDHTLETQLGFYMMANTGADVLPSGSTTVLTSPVRQGTTKTECVHFWYHMGGENPGSLTVYMKPVTGHRVKIFSDTLDQGDVWRHGNGNITSNLVDWQLEFEVVGAGGGDTHVAVDDVSFSAHACQHQGSRCNLERGMCSWSNTQNTELDKLDWELTSWETEKHYSVPAEDHSLGTEKGHFLFFPSTNRTTDNQNAQLLSPHLPSTKGTCMKFWAHIPSSSDSLLRVWRLSKGFHQLMEVREVMGLWRRFQVDITSAEEYQIVLEGIKGTSGLVALDDIEYTVGINCANQVTDPQTSAKRDNVGGIVASAIVVVLLIATLVALLFYYLRTRQMMEPKTSSLSSPSSADVGFANTTYEPEPVDRMMVPPAQNHPMAAGFNNITFSDDIREVEVA</sequence>
<keyword evidence="13" id="KW-0812">Transmembrane</keyword>
<feature type="active site" description="Proton acceptor" evidence="10">
    <location>
        <position position="66"/>
    </location>
</feature>
<dbReference type="PROSITE" id="PS01209">
    <property type="entry name" value="LDLRA_1"/>
    <property type="match status" value="1"/>
</dbReference>
<dbReference type="PROSITE" id="PS50060">
    <property type="entry name" value="MAM_2"/>
    <property type="match status" value="6"/>
</dbReference>
<dbReference type="InterPro" id="IPR007702">
    <property type="entry name" value="Janus"/>
</dbReference>
<keyword evidence="13" id="KW-1133">Transmembrane helix</keyword>
<feature type="binding site" evidence="11">
    <location>
        <position position="37"/>
    </location>
    <ligand>
        <name>substrate</name>
    </ligand>
</feature>
<feature type="domain" description="MAM" evidence="14">
    <location>
        <begin position="923"/>
        <end position="1083"/>
    </location>
</feature>
<evidence type="ECO:0000256" key="12">
    <source>
        <dbReference type="PROSITE-ProRule" id="PRU00124"/>
    </source>
</evidence>
<feature type="domain" description="MAM" evidence="14">
    <location>
        <begin position="593"/>
        <end position="762"/>
    </location>
</feature>
<evidence type="ECO:0000256" key="8">
    <source>
        <dbReference type="ARBA" id="ARBA00049028"/>
    </source>
</evidence>
<feature type="domain" description="MAM" evidence="14">
    <location>
        <begin position="194"/>
        <end position="369"/>
    </location>
</feature>
<dbReference type="EC" id="3.9.1.3" evidence="3"/>
<keyword evidence="5 12" id="KW-1015">Disulfide bond</keyword>
<feature type="disulfide bond" evidence="12">
    <location>
        <begin position="367"/>
        <end position="379"/>
    </location>
</feature>
<feature type="domain" description="MAM" evidence="14">
    <location>
        <begin position="407"/>
        <end position="570"/>
    </location>
</feature>
<accession>A0AAV6R3V1</accession>
<dbReference type="GO" id="GO:0016020">
    <property type="term" value="C:membrane"/>
    <property type="evidence" value="ECO:0007669"/>
    <property type="project" value="InterPro"/>
</dbReference>
<dbReference type="Proteomes" id="UP000693946">
    <property type="component" value="Linkage Group LG21"/>
</dbReference>
<evidence type="ECO:0000256" key="7">
    <source>
        <dbReference type="ARBA" id="ARBA00030831"/>
    </source>
</evidence>
<dbReference type="Pfam" id="PF00629">
    <property type="entry name" value="MAM"/>
    <property type="match status" value="6"/>
</dbReference>
<protein>
    <recommendedName>
        <fullName evidence="4">14 kDa phosphohistidine phosphatase</fullName>
        <ecNumber evidence="3">3.9.1.3</ecNumber>
    </recommendedName>
    <alternativeName>
        <fullName evidence="7">Phosphohistidine phosphatase 1</fullName>
    </alternativeName>
    <alternativeName>
        <fullName evidence="6">Protein histidine phosphatase</fullName>
    </alternativeName>
</protein>
<feature type="domain" description="MAM" evidence="14">
    <location>
        <begin position="1086"/>
        <end position="1245"/>
    </location>
</feature>
<gene>
    <name evidence="15" type="ORF">JOB18_033561</name>
</gene>
<dbReference type="PANTHER" id="PTHR23282:SF101">
    <property type="entry name" value="MAM DOMAIN-CONTAINING PROTEIN"/>
    <property type="match status" value="1"/>
</dbReference>
<dbReference type="SMART" id="SM00137">
    <property type="entry name" value="MAM"/>
    <property type="match status" value="5"/>
</dbReference>
<proteinExistence type="inferred from homology"/>
<feature type="transmembrane region" description="Helical" evidence="13">
    <location>
        <begin position="1259"/>
        <end position="1284"/>
    </location>
</feature>
<evidence type="ECO:0000313" key="16">
    <source>
        <dbReference type="Proteomes" id="UP000693946"/>
    </source>
</evidence>
<evidence type="ECO:0000256" key="10">
    <source>
        <dbReference type="PIRSR" id="PIRSR607702-1"/>
    </source>
</evidence>
<evidence type="ECO:0000256" key="13">
    <source>
        <dbReference type="SAM" id="Phobius"/>
    </source>
</evidence>
<evidence type="ECO:0000256" key="5">
    <source>
        <dbReference type="ARBA" id="ARBA00023157"/>
    </source>
</evidence>
<dbReference type="InterPro" id="IPR051560">
    <property type="entry name" value="MAM_domain-containing"/>
</dbReference>
<dbReference type="PROSITE" id="PS50068">
    <property type="entry name" value="LDLRA_2"/>
    <property type="match status" value="1"/>
</dbReference>
<feature type="disulfide bond" evidence="12">
    <location>
        <begin position="374"/>
        <end position="392"/>
    </location>
</feature>
<dbReference type="CDD" id="cd06263">
    <property type="entry name" value="MAM"/>
    <property type="match status" value="5"/>
</dbReference>
<dbReference type="InterPro" id="IPR002172">
    <property type="entry name" value="LDrepeatLR_classA_rpt"/>
</dbReference>
<dbReference type="PANTHER" id="PTHR23282">
    <property type="entry name" value="APICAL ENDOSOMAL GLYCOPROTEIN PRECURSOR"/>
    <property type="match status" value="1"/>
</dbReference>
<evidence type="ECO:0000256" key="4">
    <source>
        <dbReference type="ARBA" id="ARBA00014497"/>
    </source>
</evidence>
<organism evidence="15 16">
    <name type="scientific">Solea senegalensis</name>
    <name type="common">Senegalese sole</name>
    <dbReference type="NCBI Taxonomy" id="28829"/>
    <lineage>
        <taxon>Eukaryota</taxon>
        <taxon>Metazoa</taxon>
        <taxon>Chordata</taxon>
        <taxon>Craniata</taxon>
        <taxon>Vertebrata</taxon>
        <taxon>Euteleostomi</taxon>
        <taxon>Actinopterygii</taxon>
        <taxon>Neopterygii</taxon>
        <taxon>Teleostei</taxon>
        <taxon>Neoteleostei</taxon>
        <taxon>Acanthomorphata</taxon>
        <taxon>Carangaria</taxon>
        <taxon>Pleuronectiformes</taxon>
        <taxon>Pleuronectoidei</taxon>
        <taxon>Soleidae</taxon>
        <taxon>Solea</taxon>
    </lineage>
</organism>
<feature type="domain" description="MAM" evidence="14">
    <location>
        <begin position="772"/>
        <end position="921"/>
    </location>
</feature>
<dbReference type="EMBL" id="JAGKHQ010000014">
    <property type="protein sequence ID" value="KAG7499269.1"/>
    <property type="molecule type" value="Genomic_DNA"/>
</dbReference>
<evidence type="ECO:0000256" key="2">
    <source>
        <dbReference type="ARBA" id="ARBA00010971"/>
    </source>
</evidence>
<comment type="function">
    <text evidence="1">Exhibits phosphohistidine phosphatase activity.</text>
</comment>
<dbReference type="SMART" id="SM00192">
    <property type="entry name" value="LDLa"/>
    <property type="match status" value="2"/>
</dbReference>
<evidence type="ECO:0000256" key="3">
    <source>
        <dbReference type="ARBA" id="ARBA00011945"/>
    </source>
</evidence>
<comment type="similarity">
    <text evidence="2">Belongs to the janus family.</text>
</comment>
<dbReference type="GO" id="GO:0101006">
    <property type="term" value="F:protein histidine phosphatase activity"/>
    <property type="evidence" value="ECO:0007669"/>
    <property type="project" value="UniProtKB-EC"/>
</dbReference>
<evidence type="ECO:0000256" key="11">
    <source>
        <dbReference type="PIRSR" id="PIRSR607702-2"/>
    </source>
</evidence>
<feature type="disulfide bond" evidence="12">
    <location>
        <begin position="386"/>
        <end position="401"/>
    </location>
</feature>
<comment type="catalytic activity">
    <reaction evidence="9">
        <text>N(tele)-phospho-L-histidyl-[protein] + H2O = L-histidyl-[protein] + phosphate</text>
        <dbReference type="Rhea" id="RHEA:47960"/>
        <dbReference type="Rhea" id="RHEA-COMP:9745"/>
        <dbReference type="Rhea" id="RHEA-COMP:10719"/>
        <dbReference type="ChEBI" id="CHEBI:15377"/>
        <dbReference type="ChEBI" id="CHEBI:29979"/>
        <dbReference type="ChEBI" id="CHEBI:43474"/>
        <dbReference type="ChEBI" id="CHEBI:83586"/>
        <dbReference type="EC" id="3.9.1.3"/>
    </reaction>
</comment>
<reference evidence="15 16" key="1">
    <citation type="journal article" date="2021" name="Sci. Rep.">
        <title>Chromosome anchoring in Senegalese sole (Solea senegalensis) reveals sex-associated markers and genome rearrangements in flatfish.</title>
        <authorList>
            <person name="Guerrero-Cozar I."/>
            <person name="Gomez-Garrido J."/>
            <person name="Berbel C."/>
            <person name="Martinez-Blanch J.F."/>
            <person name="Alioto T."/>
            <person name="Claros M.G."/>
            <person name="Gagnaire P.A."/>
            <person name="Manchado M."/>
        </authorList>
    </citation>
    <scope>NUCLEOTIDE SEQUENCE [LARGE SCALE GENOMIC DNA]</scope>
    <source>
        <strain evidence="15">Sse05_10M</strain>
    </source>
</reference>
<dbReference type="InterPro" id="IPR023415">
    <property type="entry name" value="LDLR_class-A_CS"/>
</dbReference>
<dbReference type="Pfam" id="PF00057">
    <property type="entry name" value="Ldl_recept_a"/>
    <property type="match status" value="1"/>
</dbReference>